<dbReference type="Proteomes" id="UP000005239">
    <property type="component" value="Unassembled WGS sequence"/>
</dbReference>
<evidence type="ECO:0000313" key="2">
    <source>
        <dbReference type="Proteomes" id="UP000005239"/>
    </source>
</evidence>
<reference evidence="1" key="2">
    <citation type="submission" date="2022-06" db="UniProtKB">
        <authorList>
            <consortium name="EnsemblMetazoa"/>
        </authorList>
    </citation>
    <scope>IDENTIFICATION</scope>
    <source>
        <strain evidence="1">PS312</strain>
    </source>
</reference>
<evidence type="ECO:0000313" key="1">
    <source>
        <dbReference type="EnsemblMetazoa" id="PPA38472.1"/>
    </source>
</evidence>
<name>A0A2A6D0G6_PRIPA</name>
<organism evidence="1 2">
    <name type="scientific">Pristionchus pacificus</name>
    <name type="common">Parasitic nematode worm</name>
    <dbReference type="NCBI Taxonomy" id="54126"/>
    <lineage>
        <taxon>Eukaryota</taxon>
        <taxon>Metazoa</taxon>
        <taxon>Ecdysozoa</taxon>
        <taxon>Nematoda</taxon>
        <taxon>Chromadorea</taxon>
        <taxon>Rhabditida</taxon>
        <taxon>Rhabditina</taxon>
        <taxon>Diplogasteromorpha</taxon>
        <taxon>Diplogasteroidea</taxon>
        <taxon>Neodiplogasteridae</taxon>
        <taxon>Pristionchus</taxon>
    </lineage>
</organism>
<reference evidence="2" key="1">
    <citation type="journal article" date="2008" name="Nat. Genet.">
        <title>The Pristionchus pacificus genome provides a unique perspective on nematode lifestyle and parasitism.</title>
        <authorList>
            <person name="Dieterich C."/>
            <person name="Clifton S.W."/>
            <person name="Schuster L.N."/>
            <person name="Chinwalla A."/>
            <person name="Delehaunty K."/>
            <person name="Dinkelacker I."/>
            <person name="Fulton L."/>
            <person name="Fulton R."/>
            <person name="Godfrey J."/>
            <person name="Minx P."/>
            <person name="Mitreva M."/>
            <person name="Roeseler W."/>
            <person name="Tian H."/>
            <person name="Witte H."/>
            <person name="Yang S.P."/>
            <person name="Wilson R.K."/>
            <person name="Sommer R.J."/>
        </authorList>
    </citation>
    <scope>NUCLEOTIDE SEQUENCE [LARGE SCALE GENOMIC DNA]</scope>
    <source>
        <strain evidence="2">PS312</strain>
    </source>
</reference>
<sequence>MTKRILQVGNVYNDNYSSLKVGDNHSETVVGNYNNSIDDNDSFLVGNKHDHSTTLVRKDRQTVVGDDYNCAYDNHPETMVVDFHYNSVTVVSDSSIFLAFEIHSILDYFPAQGGKHQQLPLPGGSLPLNDQEDITGREISPVVLLPFVVFRFLVVHVEAAECSILSLMGNHIRRMMTDVLCTHVFIYHLANRDCRNAAALTKPLDSVIQSGCSCRYLRGENDDRGCAQFFLTLCKRY</sequence>
<accession>A0A8R1YU27</accession>
<accession>A0A2A6D0G6</accession>
<gene>
    <name evidence="1" type="primary">WBGene00276841</name>
</gene>
<dbReference type="EnsemblMetazoa" id="PPA38472.1">
    <property type="protein sequence ID" value="PPA38472.1"/>
    <property type="gene ID" value="WBGene00276841"/>
</dbReference>
<keyword evidence="2" id="KW-1185">Reference proteome</keyword>
<dbReference type="AlphaFoldDB" id="A0A2A6D0G6"/>
<proteinExistence type="predicted"/>
<protein>
    <submittedName>
        <fullName evidence="1">Uncharacterized protein</fullName>
    </submittedName>
</protein>